<name>Q23K45_TETTS</name>
<dbReference type="eggNOG" id="KOG0191">
    <property type="taxonomic scope" value="Eukaryota"/>
</dbReference>
<protein>
    <submittedName>
        <fullName evidence="3">DnaJ domain protein</fullName>
    </submittedName>
</protein>
<dbReference type="Gene3D" id="1.10.287.110">
    <property type="entry name" value="DnaJ domain"/>
    <property type="match status" value="1"/>
</dbReference>
<evidence type="ECO:0000313" key="4">
    <source>
        <dbReference type="Proteomes" id="UP000009168"/>
    </source>
</evidence>
<dbReference type="RefSeq" id="XP_001017243.1">
    <property type="nucleotide sequence ID" value="XM_001017243.3"/>
</dbReference>
<dbReference type="GeneID" id="7830581"/>
<dbReference type="Pfam" id="PF24541">
    <property type="entry name" value="Thioredox_PDIA6_C"/>
    <property type="match status" value="1"/>
</dbReference>
<keyword evidence="1" id="KW-0732">Signal</keyword>
<dbReference type="STRING" id="312017.Q23K45"/>
<dbReference type="SMART" id="SM00271">
    <property type="entry name" value="DnaJ"/>
    <property type="match status" value="1"/>
</dbReference>
<dbReference type="GO" id="GO:0006914">
    <property type="term" value="P:autophagy"/>
    <property type="evidence" value="ECO:0007669"/>
    <property type="project" value="UniProtKB-KW"/>
</dbReference>
<dbReference type="OMA" id="FFISYND"/>
<dbReference type="InterPro" id="IPR001623">
    <property type="entry name" value="DnaJ_domain"/>
</dbReference>
<dbReference type="InParanoid" id="Q23K45"/>
<dbReference type="PANTHER" id="PTHR45184:SF2">
    <property type="entry name" value="CHROMOSOME UNDETERMINED SCAFFOLD_102, WHOLE GENOME SHOTGUN SEQUENCE"/>
    <property type="match status" value="1"/>
</dbReference>
<sequence length="519" mass="59114">MKVKVALILLAVLFIAVLAGKDYYRVLGLKKGATEAEIKRAFKKLSLKYHPDKNTNDPKKAEKQFQEIVEAYEILKDPKQKEIYDKYGEEGLKQQQQGGGGHGGHHFNFGGGGGFDDIFSQFFGGGGGRGGGGFHQQFNFGGGQQQQQQNRDLFSQSDVYEIEMGSLSKFLRRQEVWIILFYKSNQQQSINLKDSYRELASTYYGIFKVAAVDCVEEDAVCEDEFQVFEHPSIQVYESDIRKEGYKYTGPLNDNTKIAQFAIRYMESYVRNIKTANYEEFITENPEKNKILLFTQKKSTPPLFRALSKEYNSKLQFGEVRDTERDLITKFKVTEFPTLLVLSEPENYLGIKYEGAFKKDQIQKFLREYSYVKQASTNNPTIPVKLLTPDIARNPNNCGSNDPKICLLIITANDSISIEEAATLLKQIASKFSDSKMKLFYIPKRLIELENIFDNEDFSTLPAAVVIKGKRNRFAHFNPEQQLTSQSLENYLEDILGGGGSFQRMHDQLSGNVFGMKEDL</sequence>
<keyword evidence="4" id="KW-1185">Reference proteome</keyword>
<evidence type="ECO:0000313" key="3">
    <source>
        <dbReference type="EMBL" id="EAR96998.1"/>
    </source>
</evidence>
<reference evidence="4" key="1">
    <citation type="journal article" date="2006" name="PLoS Biol.">
        <title>Macronuclear genome sequence of the ciliate Tetrahymena thermophila, a model eukaryote.</title>
        <authorList>
            <person name="Eisen J.A."/>
            <person name="Coyne R.S."/>
            <person name="Wu M."/>
            <person name="Wu D."/>
            <person name="Thiagarajan M."/>
            <person name="Wortman J.R."/>
            <person name="Badger J.H."/>
            <person name="Ren Q."/>
            <person name="Amedeo P."/>
            <person name="Jones K.M."/>
            <person name="Tallon L.J."/>
            <person name="Delcher A.L."/>
            <person name="Salzberg S.L."/>
            <person name="Silva J.C."/>
            <person name="Haas B.J."/>
            <person name="Majoros W.H."/>
            <person name="Farzad M."/>
            <person name="Carlton J.M."/>
            <person name="Smith R.K. Jr."/>
            <person name="Garg J."/>
            <person name="Pearlman R.E."/>
            <person name="Karrer K.M."/>
            <person name="Sun L."/>
            <person name="Manning G."/>
            <person name="Elde N.C."/>
            <person name="Turkewitz A.P."/>
            <person name="Asai D.J."/>
            <person name="Wilkes D.E."/>
            <person name="Wang Y."/>
            <person name="Cai H."/>
            <person name="Collins K."/>
            <person name="Stewart B.A."/>
            <person name="Lee S.R."/>
            <person name="Wilamowska K."/>
            <person name="Weinberg Z."/>
            <person name="Ruzzo W.L."/>
            <person name="Wloga D."/>
            <person name="Gaertig J."/>
            <person name="Frankel J."/>
            <person name="Tsao C.-C."/>
            <person name="Gorovsky M.A."/>
            <person name="Keeling P.J."/>
            <person name="Waller R.F."/>
            <person name="Patron N.J."/>
            <person name="Cherry J.M."/>
            <person name="Stover N.A."/>
            <person name="Krieger C.J."/>
            <person name="del Toro C."/>
            <person name="Ryder H.F."/>
            <person name="Williamson S.C."/>
            <person name="Barbeau R.A."/>
            <person name="Hamilton E.P."/>
            <person name="Orias E."/>
        </authorList>
    </citation>
    <scope>NUCLEOTIDE SEQUENCE [LARGE SCALE GENOMIC DNA]</scope>
    <source>
        <strain evidence="4">SB210</strain>
    </source>
</reference>
<dbReference type="PROSITE" id="PS00636">
    <property type="entry name" value="DNAJ_1"/>
    <property type="match status" value="1"/>
</dbReference>
<feature type="chain" id="PRO_5004202245" evidence="1">
    <location>
        <begin position="20"/>
        <end position="519"/>
    </location>
</feature>
<dbReference type="InterPro" id="IPR018253">
    <property type="entry name" value="DnaJ_domain_CS"/>
</dbReference>
<dbReference type="InterPro" id="IPR036869">
    <property type="entry name" value="J_dom_sf"/>
</dbReference>
<dbReference type="SUPFAM" id="SSF52833">
    <property type="entry name" value="Thioredoxin-like"/>
    <property type="match status" value="2"/>
</dbReference>
<proteinExistence type="predicted"/>
<feature type="signal peptide" evidence="1">
    <location>
        <begin position="1"/>
        <end position="19"/>
    </location>
</feature>
<dbReference type="CDD" id="cd06257">
    <property type="entry name" value="DnaJ"/>
    <property type="match status" value="1"/>
</dbReference>
<dbReference type="CDD" id="cd02961">
    <property type="entry name" value="PDI_a_family"/>
    <property type="match status" value="2"/>
</dbReference>
<dbReference type="PRINTS" id="PR00625">
    <property type="entry name" value="JDOMAIN"/>
</dbReference>
<dbReference type="Proteomes" id="UP000009168">
    <property type="component" value="Unassembled WGS sequence"/>
</dbReference>
<evidence type="ECO:0000259" key="2">
    <source>
        <dbReference type="PROSITE" id="PS50076"/>
    </source>
</evidence>
<dbReference type="InterPro" id="IPR052842">
    <property type="entry name" value="ER_Co-chaperone"/>
</dbReference>
<dbReference type="GO" id="GO:0005789">
    <property type="term" value="C:endoplasmic reticulum membrane"/>
    <property type="evidence" value="ECO:0007669"/>
    <property type="project" value="UniProtKB-SubCell"/>
</dbReference>
<dbReference type="Gene3D" id="3.40.30.10">
    <property type="entry name" value="Glutaredoxin"/>
    <property type="match status" value="2"/>
</dbReference>
<dbReference type="Pfam" id="PF00226">
    <property type="entry name" value="DnaJ"/>
    <property type="match status" value="1"/>
</dbReference>
<dbReference type="AlphaFoldDB" id="Q23K45"/>
<dbReference type="SUPFAM" id="SSF46565">
    <property type="entry name" value="Chaperone J-domain"/>
    <property type="match status" value="1"/>
</dbReference>
<dbReference type="EMBL" id="GG662673">
    <property type="protein sequence ID" value="EAR96998.1"/>
    <property type="molecule type" value="Genomic_DNA"/>
</dbReference>
<dbReference type="OrthoDB" id="445556at2759"/>
<dbReference type="InterPro" id="IPR057305">
    <property type="entry name" value="Thioredox_PDIA6_C"/>
</dbReference>
<accession>Q23K45</accession>
<dbReference type="PANTHER" id="PTHR45184">
    <property type="entry name" value="DNAJ PROTEIN ERDJ3A"/>
    <property type="match status" value="1"/>
</dbReference>
<dbReference type="InterPro" id="IPR036249">
    <property type="entry name" value="Thioredoxin-like_sf"/>
</dbReference>
<dbReference type="KEGG" id="tet:TTHERM_00195890"/>
<feature type="domain" description="J" evidence="2">
    <location>
        <begin position="22"/>
        <end position="88"/>
    </location>
</feature>
<dbReference type="eggNOG" id="KOG0714">
    <property type="taxonomic scope" value="Eukaryota"/>
</dbReference>
<evidence type="ECO:0000256" key="1">
    <source>
        <dbReference type="SAM" id="SignalP"/>
    </source>
</evidence>
<dbReference type="PROSITE" id="PS50076">
    <property type="entry name" value="DNAJ_2"/>
    <property type="match status" value="1"/>
</dbReference>
<organism evidence="3 4">
    <name type="scientific">Tetrahymena thermophila (strain SB210)</name>
    <dbReference type="NCBI Taxonomy" id="312017"/>
    <lineage>
        <taxon>Eukaryota</taxon>
        <taxon>Sar</taxon>
        <taxon>Alveolata</taxon>
        <taxon>Ciliophora</taxon>
        <taxon>Intramacronucleata</taxon>
        <taxon>Oligohymenophorea</taxon>
        <taxon>Hymenostomatida</taxon>
        <taxon>Tetrahymenina</taxon>
        <taxon>Tetrahymenidae</taxon>
        <taxon>Tetrahymena</taxon>
    </lineage>
</organism>
<dbReference type="HOGENOM" id="CLU_546860_0_0_1"/>
<gene>
    <name evidence="3" type="ORF">TTHERM_00195890</name>
</gene>